<dbReference type="AlphaFoldDB" id="A0A1R3I840"/>
<reference evidence="1 2" key="1">
    <citation type="submission" date="2013-09" db="EMBL/GenBank/DDBJ databases">
        <title>Corchorus capsularis genome sequencing.</title>
        <authorList>
            <person name="Alam M."/>
            <person name="Haque M.S."/>
            <person name="Islam M.S."/>
            <person name="Emdad E.M."/>
            <person name="Islam M.M."/>
            <person name="Ahmed B."/>
            <person name="Halim A."/>
            <person name="Hossen Q.M.M."/>
            <person name="Hossain M.Z."/>
            <person name="Ahmed R."/>
            <person name="Khan M.M."/>
            <person name="Islam R."/>
            <person name="Rashid M.M."/>
            <person name="Khan S.A."/>
            <person name="Rahman M.S."/>
            <person name="Alam M."/>
        </authorList>
    </citation>
    <scope>NUCLEOTIDE SEQUENCE [LARGE SCALE GENOMIC DNA]</scope>
    <source>
        <strain evidence="2">cv. CVL-1</strain>
        <tissue evidence="1">Whole seedling</tissue>
    </source>
</reference>
<sequence>MAEGGPIFQSCSLSLIMIHEPPFGLSAVQPSSSVHAISQQFKSSAASVSNLLRLSFPVDFRGMRKVIRPDQNNLSKRRRWDEMDHDVLVNTMKRLSWWDWEMDVLKLCKPWLLAALAVAMFETV</sequence>
<dbReference type="EMBL" id="AWWV01010520">
    <property type="protein sequence ID" value="OMO78767.1"/>
    <property type="molecule type" value="Genomic_DNA"/>
</dbReference>
<evidence type="ECO:0000313" key="2">
    <source>
        <dbReference type="Proteomes" id="UP000188268"/>
    </source>
</evidence>
<keyword evidence="2" id="KW-1185">Reference proteome</keyword>
<evidence type="ECO:0000313" key="1">
    <source>
        <dbReference type="EMBL" id="OMO78767.1"/>
    </source>
</evidence>
<protein>
    <submittedName>
        <fullName evidence="1">Uncharacterized protein</fullName>
    </submittedName>
</protein>
<name>A0A1R3I840_COCAP</name>
<dbReference type="OrthoDB" id="10469373at2759"/>
<dbReference type="Gramene" id="OMO78767">
    <property type="protein sequence ID" value="OMO78767"/>
    <property type="gene ID" value="CCACVL1_14116"/>
</dbReference>
<dbReference type="Proteomes" id="UP000188268">
    <property type="component" value="Unassembled WGS sequence"/>
</dbReference>
<organism evidence="1 2">
    <name type="scientific">Corchorus capsularis</name>
    <name type="common">Jute</name>
    <dbReference type="NCBI Taxonomy" id="210143"/>
    <lineage>
        <taxon>Eukaryota</taxon>
        <taxon>Viridiplantae</taxon>
        <taxon>Streptophyta</taxon>
        <taxon>Embryophyta</taxon>
        <taxon>Tracheophyta</taxon>
        <taxon>Spermatophyta</taxon>
        <taxon>Magnoliopsida</taxon>
        <taxon>eudicotyledons</taxon>
        <taxon>Gunneridae</taxon>
        <taxon>Pentapetalae</taxon>
        <taxon>rosids</taxon>
        <taxon>malvids</taxon>
        <taxon>Malvales</taxon>
        <taxon>Malvaceae</taxon>
        <taxon>Grewioideae</taxon>
        <taxon>Apeibeae</taxon>
        <taxon>Corchorus</taxon>
    </lineage>
</organism>
<comment type="caution">
    <text evidence="1">The sequence shown here is derived from an EMBL/GenBank/DDBJ whole genome shotgun (WGS) entry which is preliminary data.</text>
</comment>
<accession>A0A1R3I840</accession>
<gene>
    <name evidence="1" type="ORF">CCACVL1_14116</name>
</gene>
<proteinExistence type="predicted"/>